<keyword evidence="3" id="KW-1185">Reference proteome</keyword>
<feature type="transmembrane region" description="Helical" evidence="1">
    <location>
        <begin position="62"/>
        <end position="82"/>
    </location>
</feature>
<dbReference type="Proteomes" id="UP000036958">
    <property type="component" value="Unassembled WGS sequence"/>
</dbReference>
<sequence>MKTIAVQFIRSLLGLFYFALSALFFYIDFIIIQHVIWPSWAEGSLQISEKLRIFNYRFDDNLAYLPVAVYLIIALSFLYLTIRVLRQTWFKKN</sequence>
<feature type="transmembrane region" description="Helical" evidence="1">
    <location>
        <begin position="12"/>
        <end position="36"/>
    </location>
</feature>
<dbReference type="STRING" id="1409788.NC99_31640"/>
<dbReference type="RefSeq" id="WP_053185056.1">
    <property type="nucleotide sequence ID" value="NZ_LGIA01000172.1"/>
</dbReference>
<protein>
    <submittedName>
        <fullName evidence="2">Uncharacterized protein</fullName>
    </submittedName>
</protein>
<dbReference type="EMBL" id="LGIA01000172">
    <property type="protein sequence ID" value="KOH44013.1"/>
    <property type="molecule type" value="Genomic_DNA"/>
</dbReference>
<accession>A0A0L8V6M7</accession>
<gene>
    <name evidence="2" type="ORF">NC99_31640</name>
</gene>
<keyword evidence="1" id="KW-0472">Membrane</keyword>
<evidence type="ECO:0000313" key="2">
    <source>
        <dbReference type="EMBL" id="KOH44013.1"/>
    </source>
</evidence>
<keyword evidence="1" id="KW-1133">Transmembrane helix</keyword>
<evidence type="ECO:0000313" key="3">
    <source>
        <dbReference type="Proteomes" id="UP000036958"/>
    </source>
</evidence>
<comment type="caution">
    <text evidence="2">The sequence shown here is derived from an EMBL/GenBank/DDBJ whole genome shotgun (WGS) entry which is preliminary data.</text>
</comment>
<name>A0A0L8V6M7_9BACT</name>
<dbReference type="AlphaFoldDB" id="A0A0L8V6M7"/>
<evidence type="ECO:0000256" key="1">
    <source>
        <dbReference type="SAM" id="Phobius"/>
    </source>
</evidence>
<keyword evidence="1" id="KW-0812">Transmembrane</keyword>
<organism evidence="2 3">
    <name type="scientific">Sunxiuqinia dokdonensis</name>
    <dbReference type="NCBI Taxonomy" id="1409788"/>
    <lineage>
        <taxon>Bacteria</taxon>
        <taxon>Pseudomonadati</taxon>
        <taxon>Bacteroidota</taxon>
        <taxon>Bacteroidia</taxon>
        <taxon>Marinilabiliales</taxon>
        <taxon>Prolixibacteraceae</taxon>
        <taxon>Sunxiuqinia</taxon>
    </lineage>
</organism>
<proteinExistence type="predicted"/>
<reference evidence="3" key="1">
    <citation type="submission" date="2015-07" db="EMBL/GenBank/DDBJ databases">
        <title>Genome sequencing of Sunxiuqinia dokdonensis strain SK.</title>
        <authorList>
            <person name="Ahn S."/>
            <person name="Kim B.-C."/>
        </authorList>
    </citation>
    <scope>NUCLEOTIDE SEQUENCE [LARGE SCALE GENOMIC DNA]</scope>
    <source>
        <strain evidence="3">SK</strain>
    </source>
</reference>